<sequence length="219" mass="24288">MKFFYSALVLCVALATPASAEKKFSFELGTGGAYNFDTNLVIDPDGEKREDFTAQYANKPFEDAPYYMIRAGIWGDDGNAWEIELIHHKLYLDNPPDSIKSMEITHGYNLLTINRAWMMKNDYIFRLGAGVVMPHLEGATQSGKELMGEHFLGAGFSFGGPTIQATMAKRFYITKTVFANLEGKFTTSYAKIELEGGGEVIAPNVAAHVILSLGFDYPR</sequence>
<protein>
    <recommendedName>
        <fullName evidence="2">Outer membrane protein beta-barrel domain-containing protein</fullName>
    </recommendedName>
</protein>
<evidence type="ECO:0000313" key="1">
    <source>
        <dbReference type="EMBL" id="VAX19342.1"/>
    </source>
</evidence>
<proteinExistence type="predicted"/>
<dbReference type="AlphaFoldDB" id="A0A3B1BTV5"/>
<gene>
    <name evidence="1" type="ORF">MNBD_NITROSPINAE01-237</name>
</gene>
<accession>A0A3B1BTV5</accession>
<reference evidence="1" key="1">
    <citation type="submission" date="2018-06" db="EMBL/GenBank/DDBJ databases">
        <authorList>
            <person name="Zhirakovskaya E."/>
        </authorList>
    </citation>
    <scope>NUCLEOTIDE SEQUENCE</scope>
</reference>
<evidence type="ECO:0008006" key="2">
    <source>
        <dbReference type="Google" id="ProtNLM"/>
    </source>
</evidence>
<organism evidence="1">
    <name type="scientific">hydrothermal vent metagenome</name>
    <dbReference type="NCBI Taxonomy" id="652676"/>
    <lineage>
        <taxon>unclassified sequences</taxon>
        <taxon>metagenomes</taxon>
        <taxon>ecological metagenomes</taxon>
    </lineage>
</organism>
<dbReference type="EMBL" id="UOGC01000086">
    <property type="protein sequence ID" value="VAX19342.1"/>
    <property type="molecule type" value="Genomic_DNA"/>
</dbReference>
<name>A0A3B1BTV5_9ZZZZ</name>